<dbReference type="Pfam" id="PF06695">
    <property type="entry name" value="Sm_multidrug_ex"/>
    <property type="match status" value="1"/>
</dbReference>
<feature type="transmembrane region" description="Helical" evidence="1">
    <location>
        <begin position="119"/>
        <end position="146"/>
    </location>
</feature>
<keyword evidence="1" id="KW-0472">Membrane</keyword>
<reference evidence="3" key="1">
    <citation type="submission" date="2017-07" db="EMBL/GenBank/DDBJ databases">
        <title>Draft genome sequence of Effusibacillus lacus strain skLN1.</title>
        <authorList>
            <person name="Watanabe M."/>
            <person name="Kojima H."/>
            <person name="Fukui M."/>
        </authorList>
    </citation>
    <scope>NUCLEOTIDE SEQUENCE [LARGE SCALE GENOMIC DNA]</scope>
    <source>
        <strain evidence="3">skLN1</strain>
    </source>
</reference>
<evidence type="ECO:0008006" key="4">
    <source>
        <dbReference type="Google" id="ProtNLM"/>
    </source>
</evidence>
<sequence length="177" mass="18613">MEDLTGFKQNRQAKQQPSFLLAGVVGSLLLLGIAAGIGLLQGNWAAAASVIASSLLLEVVIGAAGSVPLGFDPVSGATVAAASNLAPVPLLLAAFERLVSKWRWFRRKAEKAEKWSKKYGKYGVWVLAPMAPLLGAYVCVAIGIGLRWQPVMTFVSITVGVVVSAFLTTFGGNWLVG</sequence>
<feature type="transmembrane region" description="Helical" evidence="1">
    <location>
        <begin position="77"/>
        <end position="99"/>
    </location>
</feature>
<accession>A0A292YLT3</accession>
<comment type="caution">
    <text evidence="2">The sequence shown here is derived from an EMBL/GenBank/DDBJ whole genome shotgun (WGS) entry which is preliminary data.</text>
</comment>
<evidence type="ECO:0000256" key="1">
    <source>
        <dbReference type="SAM" id="Phobius"/>
    </source>
</evidence>
<dbReference type="RefSeq" id="WP_165912612.1">
    <property type="nucleotide sequence ID" value="NZ_BDUF01000022.1"/>
</dbReference>
<feature type="transmembrane region" description="Helical" evidence="1">
    <location>
        <begin position="20"/>
        <end position="40"/>
    </location>
</feature>
<keyword evidence="1" id="KW-1133">Transmembrane helix</keyword>
<proteinExistence type="predicted"/>
<feature type="transmembrane region" description="Helical" evidence="1">
    <location>
        <begin position="152"/>
        <end position="176"/>
    </location>
</feature>
<evidence type="ECO:0000313" key="3">
    <source>
        <dbReference type="Proteomes" id="UP000217785"/>
    </source>
</evidence>
<feature type="transmembrane region" description="Helical" evidence="1">
    <location>
        <begin position="47"/>
        <end position="71"/>
    </location>
</feature>
<keyword evidence="3" id="KW-1185">Reference proteome</keyword>
<dbReference type="EMBL" id="BDUF01000022">
    <property type="protein sequence ID" value="GAX89455.1"/>
    <property type="molecule type" value="Genomic_DNA"/>
</dbReference>
<keyword evidence="1" id="KW-0812">Transmembrane</keyword>
<dbReference type="AlphaFoldDB" id="A0A292YLT3"/>
<organism evidence="2 3">
    <name type="scientific">Effusibacillus lacus</name>
    <dbReference type="NCBI Taxonomy" id="1348429"/>
    <lineage>
        <taxon>Bacteria</taxon>
        <taxon>Bacillati</taxon>
        <taxon>Bacillota</taxon>
        <taxon>Bacilli</taxon>
        <taxon>Bacillales</taxon>
        <taxon>Alicyclobacillaceae</taxon>
        <taxon>Effusibacillus</taxon>
    </lineage>
</organism>
<dbReference type="InterPro" id="IPR009577">
    <property type="entry name" value="Sm_multidrug_ex"/>
</dbReference>
<protein>
    <recommendedName>
        <fullName evidence="4">Small multi-drug export protein</fullName>
    </recommendedName>
</protein>
<name>A0A292YLT3_9BACL</name>
<dbReference type="Proteomes" id="UP000217785">
    <property type="component" value="Unassembled WGS sequence"/>
</dbReference>
<evidence type="ECO:0000313" key="2">
    <source>
        <dbReference type="EMBL" id="GAX89455.1"/>
    </source>
</evidence>